<name>A0A0A8XN54_ARUDO</name>
<reference evidence="1" key="1">
    <citation type="submission" date="2014-09" db="EMBL/GenBank/DDBJ databases">
        <authorList>
            <person name="Magalhaes I.L.F."/>
            <person name="Oliveira U."/>
            <person name="Santos F.R."/>
            <person name="Vidigal T.H.D.A."/>
            <person name="Brescovit A.D."/>
            <person name="Santos A.J."/>
        </authorList>
    </citation>
    <scope>NUCLEOTIDE SEQUENCE</scope>
    <source>
        <tissue evidence="1">Shoot tissue taken approximately 20 cm above the soil surface</tissue>
    </source>
</reference>
<dbReference type="GO" id="GO:0006888">
    <property type="term" value="P:endoplasmic reticulum to Golgi vesicle-mediated transport"/>
    <property type="evidence" value="ECO:0007669"/>
    <property type="project" value="InterPro"/>
</dbReference>
<evidence type="ECO:0000313" key="1">
    <source>
        <dbReference type="EMBL" id="JAD14669.1"/>
    </source>
</evidence>
<protein>
    <submittedName>
        <fullName evidence="1">Uncharacterized protein</fullName>
    </submittedName>
</protein>
<dbReference type="PANTHER" id="PTHR13520:SF1">
    <property type="entry name" value="RINT1-LIKE PROTEIN MAG2"/>
    <property type="match status" value="1"/>
</dbReference>
<dbReference type="GO" id="GO:0060628">
    <property type="term" value="P:regulation of ER to Golgi vesicle-mediated transport"/>
    <property type="evidence" value="ECO:0007669"/>
    <property type="project" value="TreeGrafter"/>
</dbReference>
<dbReference type="AlphaFoldDB" id="A0A0A8XN54"/>
<dbReference type="PANTHER" id="PTHR13520">
    <property type="entry name" value="RAD50-INTERACTING PROTEIN 1 RINT-1"/>
    <property type="match status" value="1"/>
</dbReference>
<reference evidence="1" key="2">
    <citation type="journal article" date="2015" name="Data Brief">
        <title>Shoot transcriptome of the giant reed, Arundo donax.</title>
        <authorList>
            <person name="Barrero R.A."/>
            <person name="Guerrero F.D."/>
            <person name="Moolhuijzen P."/>
            <person name="Goolsby J.A."/>
            <person name="Tidwell J."/>
            <person name="Bellgard S.E."/>
            <person name="Bellgard M.I."/>
        </authorList>
    </citation>
    <scope>NUCLEOTIDE SEQUENCE</scope>
    <source>
        <tissue evidence="1">Shoot tissue taken approximately 20 cm above the soil surface</tissue>
    </source>
</reference>
<proteinExistence type="predicted"/>
<accession>A0A0A8XN54</accession>
<sequence>MEAVAPPPQLPLLPDINPGVRRFLNARFRSAADLAAAADVEAEIRGRCAEREASVSELSVRIEAAATAYTSFREAAASALHGIRRGLGALKASTSEPGVGEETEVGTEQMQFEQLPALVSEVASVEMIREYAGEYGKCCRVDSCYP</sequence>
<dbReference type="GO" id="GO:0070939">
    <property type="term" value="C:Dsl1/NZR complex"/>
    <property type="evidence" value="ECO:0007669"/>
    <property type="project" value="InterPro"/>
</dbReference>
<organism evidence="1">
    <name type="scientific">Arundo donax</name>
    <name type="common">Giant reed</name>
    <name type="synonym">Donax arundinaceus</name>
    <dbReference type="NCBI Taxonomy" id="35708"/>
    <lineage>
        <taxon>Eukaryota</taxon>
        <taxon>Viridiplantae</taxon>
        <taxon>Streptophyta</taxon>
        <taxon>Embryophyta</taxon>
        <taxon>Tracheophyta</taxon>
        <taxon>Spermatophyta</taxon>
        <taxon>Magnoliopsida</taxon>
        <taxon>Liliopsida</taxon>
        <taxon>Poales</taxon>
        <taxon>Poaceae</taxon>
        <taxon>PACMAD clade</taxon>
        <taxon>Arundinoideae</taxon>
        <taxon>Arundineae</taxon>
        <taxon>Arundo</taxon>
    </lineage>
</organism>
<dbReference type="GO" id="GO:0006890">
    <property type="term" value="P:retrograde vesicle-mediated transport, Golgi to endoplasmic reticulum"/>
    <property type="evidence" value="ECO:0007669"/>
    <property type="project" value="InterPro"/>
</dbReference>
<dbReference type="EMBL" id="GBRH01283226">
    <property type="protein sequence ID" value="JAD14669.1"/>
    <property type="molecule type" value="Transcribed_RNA"/>
</dbReference>
<dbReference type="InterPro" id="IPR007528">
    <property type="entry name" value="RINT1_Tip20"/>
</dbReference>